<dbReference type="SUPFAM" id="SSF52266">
    <property type="entry name" value="SGNH hydrolase"/>
    <property type="match status" value="1"/>
</dbReference>
<dbReference type="InterPro" id="IPR013830">
    <property type="entry name" value="SGNH_hydro"/>
</dbReference>
<dbReference type="InterPro" id="IPR051532">
    <property type="entry name" value="Ester_Hydrolysis_Enzymes"/>
</dbReference>
<dbReference type="GO" id="GO:0016788">
    <property type="term" value="F:hydrolase activity, acting on ester bonds"/>
    <property type="evidence" value="ECO:0007669"/>
    <property type="project" value="UniProtKB-ARBA"/>
</dbReference>
<dbReference type="PANTHER" id="PTHR30383">
    <property type="entry name" value="THIOESTERASE 1/PROTEASE 1/LYSOPHOSPHOLIPASE L1"/>
    <property type="match status" value="1"/>
</dbReference>
<dbReference type="EMBL" id="CP048685">
    <property type="protein sequence ID" value="QPJ61542.1"/>
    <property type="molecule type" value="Genomic_DNA"/>
</dbReference>
<evidence type="ECO:0000313" key="3">
    <source>
        <dbReference type="EMBL" id="QPJ61542.1"/>
    </source>
</evidence>
<name>A0A7T0BVG4_9BACT</name>
<dbReference type="InterPro" id="IPR036514">
    <property type="entry name" value="SGNH_hydro_sf"/>
</dbReference>
<keyword evidence="1" id="KW-0812">Transmembrane</keyword>
<accession>A0A7T0BVG4</accession>
<evidence type="ECO:0000259" key="2">
    <source>
        <dbReference type="Pfam" id="PF13472"/>
    </source>
</evidence>
<dbReference type="AlphaFoldDB" id="A0A7T0BVG4"/>
<protein>
    <recommendedName>
        <fullName evidence="2">SGNH hydrolase-type esterase domain-containing protein</fullName>
    </recommendedName>
</protein>
<dbReference type="Gene3D" id="3.40.50.1110">
    <property type="entry name" value="SGNH hydrolase"/>
    <property type="match status" value="1"/>
</dbReference>
<feature type="transmembrane region" description="Helical" evidence="1">
    <location>
        <begin position="12"/>
        <end position="34"/>
    </location>
</feature>
<dbReference type="CDD" id="cd00229">
    <property type="entry name" value="SGNH_hydrolase"/>
    <property type="match status" value="1"/>
</dbReference>
<keyword evidence="1" id="KW-1133">Transmembrane helix</keyword>
<sequence>MHTPIPKYRSLVFIGTTFIASLIILEGFSQLIFWTREPIKQAIGLPLLQGLDIYEQEDPANPGRLLLKPGLSLNLNQLIQSKKKNGYHITVKILNRLAKKYQLNENARMFQINRNGFKGPEIDRAHSKVRILSLGDSCTFGTLLDRMTYPRVIEQELNEMGPLVEVINAGLEGIAPHHLLPRLDEFRKLEPEIITLYIGWNSIFTGGGSGPQLATAWLLRNLTMQVQMAWLGPSAYAESLYNKPKIPDPDSSELKSYEDYVPGFIDDVRDIVEGLRDGNNKVVLITIPGLYQMQQAPSPAALQKGHLPEFTQNPYVLAKITERYNLGLKNLAREMDLKLVDLDLWSQTALVPRDSFFEDSIHLTAEGQEKTGQYLATQLAPLIKKEIRVVSR</sequence>
<keyword evidence="1" id="KW-0472">Membrane</keyword>
<dbReference type="Pfam" id="PF13472">
    <property type="entry name" value="Lipase_GDSL_2"/>
    <property type="match status" value="1"/>
</dbReference>
<evidence type="ECO:0000313" key="4">
    <source>
        <dbReference type="Proteomes" id="UP000594688"/>
    </source>
</evidence>
<dbReference type="KEGG" id="nli:G3M70_06425"/>
<proteinExistence type="predicted"/>
<feature type="domain" description="SGNH hydrolase-type esterase" evidence="2">
    <location>
        <begin position="134"/>
        <end position="369"/>
    </location>
</feature>
<gene>
    <name evidence="3" type="ORF">G3M70_06425</name>
</gene>
<dbReference type="Proteomes" id="UP000594688">
    <property type="component" value="Chromosome"/>
</dbReference>
<evidence type="ECO:0000256" key="1">
    <source>
        <dbReference type="SAM" id="Phobius"/>
    </source>
</evidence>
<reference evidence="3 4" key="1">
    <citation type="submission" date="2020-02" db="EMBL/GenBank/DDBJ databases">
        <title>Genomic and physiological characterization of two novel Nitrospinaceae genera.</title>
        <authorList>
            <person name="Mueller A.J."/>
            <person name="Jung M.-Y."/>
            <person name="Strachan C.R."/>
            <person name="Herbold C.W."/>
            <person name="Kirkegaard R.H."/>
            <person name="Daims H."/>
        </authorList>
    </citation>
    <scope>NUCLEOTIDE SEQUENCE [LARGE SCALE GENOMIC DNA]</scope>
    <source>
        <strain evidence="3">EB</strain>
    </source>
</reference>
<organism evidence="3 4">
    <name type="scientific">Candidatus Nitronauta litoralis</name>
    <dbReference type="NCBI Taxonomy" id="2705533"/>
    <lineage>
        <taxon>Bacteria</taxon>
        <taxon>Pseudomonadati</taxon>
        <taxon>Nitrospinota/Tectimicrobiota group</taxon>
        <taxon>Nitrospinota</taxon>
        <taxon>Nitrospinia</taxon>
        <taxon>Nitrospinales</taxon>
        <taxon>Nitrospinaceae</taxon>
        <taxon>Candidatus Nitronauta</taxon>
    </lineage>
</organism>